<protein>
    <recommendedName>
        <fullName evidence="5">Dipicolinate synthase subunit DpsA</fullName>
    </recommendedName>
</protein>
<dbReference type="EMBL" id="LN879430">
    <property type="protein sequence ID" value="CUH91982.1"/>
    <property type="molecule type" value="Genomic_DNA"/>
</dbReference>
<dbReference type="OrthoDB" id="8840764at2"/>
<dbReference type="NCBIfam" id="NF006162">
    <property type="entry name" value="PRK08306.1"/>
    <property type="match status" value="1"/>
</dbReference>
<gene>
    <name evidence="3" type="ORF">SD1D_0430</name>
</gene>
<dbReference type="Pfam" id="PF02826">
    <property type="entry name" value="2-Hacid_dh_C"/>
    <property type="match status" value="1"/>
</dbReference>
<accession>A0A0K8J3B4</accession>
<sequence length="288" mass="31076">MAKKIGIFGGDKRQVYMALSLLNKGYSVYTYRLLDKITHKNHTSASGLDELMKKCQVLIGPIPLTKDIVTIPSSASNSSSSCNIADLLNKDHMLIGGVIPQDLEDLCENKGIFCYDLMRSDKIAIMNAIATAEGTILEAIKNSDRNIHNSNCLILGYGRCGKVLADKLKGLDAKVTIAARREASLAYAQAAGFNTVLLDDIKSVLPKFHFIFNTIPSLVLDQNCLKNVSPDVVIIDIASAPGGVDFEYALNHGINAKLCLGIPGKVSPRTSADILVAEIEALIKERSG</sequence>
<keyword evidence="4" id="KW-1185">Reference proteome</keyword>
<proteinExistence type="predicted"/>
<organism evidence="3 4">
    <name type="scientific">Herbinix luporum</name>
    <dbReference type="NCBI Taxonomy" id="1679721"/>
    <lineage>
        <taxon>Bacteria</taxon>
        <taxon>Bacillati</taxon>
        <taxon>Bacillota</taxon>
        <taxon>Clostridia</taxon>
        <taxon>Lachnospirales</taxon>
        <taxon>Lachnospiraceae</taxon>
        <taxon>Herbinix</taxon>
    </lineage>
</organism>
<feature type="domain" description="D-isomer specific 2-hydroxyacid dehydrogenase NAD-binding" evidence="1">
    <location>
        <begin position="141"/>
        <end position="238"/>
    </location>
</feature>
<evidence type="ECO:0000259" key="1">
    <source>
        <dbReference type="Pfam" id="PF02826"/>
    </source>
</evidence>
<dbReference type="KEGG" id="hsd:SD1D_0430"/>
<dbReference type="InterPro" id="IPR036291">
    <property type="entry name" value="NAD(P)-bd_dom_sf"/>
</dbReference>
<dbReference type="RefSeq" id="WP_058257400.1">
    <property type="nucleotide sequence ID" value="NZ_DUPS01000021.1"/>
</dbReference>
<name>A0A0K8J3B4_9FIRM</name>
<evidence type="ECO:0000313" key="3">
    <source>
        <dbReference type="EMBL" id="CUH91982.1"/>
    </source>
</evidence>
<reference evidence="4" key="1">
    <citation type="submission" date="2015-09" db="EMBL/GenBank/DDBJ databases">
        <authorList>
            <person name="Wibberg D."/>
        </authorList>
    </citation>
    <scope>NUCLEOTIDE SEQUENCE [LARGE SCALE GENOMIC DNA]</scope>
    <source>
        <strain evidence="4">SD1D</strain>
    </source>
</reference>
<dbReference type="Pfam" id="PF16924">
    <property type="entry name" value="DpaA_N"/>
    <property type="match status" value="1"/>
</dbReference>
<dbReference type="Proteomes" id="UP000196053">
    <property type="component" value="Chromosome I"/>
</dbReference>
<evidence type="ECO:0008006" key="5">
    <source>
        <dbReference type="Google" id="ProtNLM"/>
    </source>
</evidence>
<evidence type="ECO:0000313" key="4">
    <source>
        <dbReference type="Proteomes" id="UP000196053"/>
    </source>
</evidence>
<dbReference type="GO" id="GO:0051287">
    <property type="term" value="F:NAD binding"/>
    <property type="evidence" value="ECO:0007669"/>
    <property type="project" value="InterPro"/>
</dbReference>
<dbReference type="InterPro" id="IPR031629">
    <property type="entry name" value="DpaA_N"/>
</dbReference>
<dbReference type="AlphaFoldDB" id="A0A0K8J3B4"/>
<dbReference type="SUPFAM" id="SSF51735">
    <property type="entry name" value="NAD(P)-binding Rossmann-fold domains"/>
    <property type="match status" value="1"/>
</dbReference>
<evidence type="ECO:0000259" key="2">
    <source>
        <dbReference type="Pfam" id="PF16924"/>
    </source>
</evidence>
<dbReference type="InterPro" id="IPR006140">
    <property type="entry name" value="D-isomer_DH_NAD-bd"/>
</dbReference>
<dbReference type="Gene3D" id="3.40.50.720">
    <property type="entry name" value="NAD(P)-binding Rossmann-like Domain"/>
    <property type="match status" value="1"/>
</dbReference>
<feature type="domain" description="Dipicolinate synthase subunit A N-terminal" evidence="2">
    <location>
        <begin position="4"/>
        <end position="118"/>
    </location>
</feature>